<keyword evidence="3" id="KW-1185">Reference proteome</keyword>
<dbReference type="PANTHER" id="PTHR46844">
    <property type="entry name" value="SLR5058 PROTEIN"/>
    <property type="match status" value="1"/>
</dbReference>
<dbReference type="Pfam" id="PF22727">
    <property type="entry name" value="NCH2"/>
    <property type="match status" value="1"/>
</dbReference>
<dbReference type="AlphaFoldDB" id="A0A928WXU9"/>
<dbReference type="Gene3D" id="3.40.50.300">
    <property type="entry name" value="P-loop containing nucleotide triphosphate hydrolases"/>
    <property type="match status" value="1"/>
</dbReference>
<accession>A0A928WXU9</accession>
<organism evidence="2 3">
    <name type="scientific">Leptolyngbya cf. ectocarpi LEGE 11479</name>
    <dbReference type="NCBI Taxonomy" id="1828722"/>
    <lineage>
        <taxon>Bacteria</taxon>
        <taxon>Bacillati</taxon>
        <taxon>Cyanobacteriota</taxon>
        <taxon>Cyanophyceae</taxon>
        <taxon>Leptolyngbyales</taxon>
        <taxon>Leptolyngbyaceae</taxon>
        <taxon>Leptolyngbya group</taxon>
        <taxon>Leptolyngbya</taxon>
    </lineage>
</organism>
<gene>
    <name evidence="2" type="ORF">IQ260_01555</name>
</gene>
<proteinExistence type="predicted"/>
<sequence length="769" mass="89347">MCVPPAFLTLRPDFCQRFRELAIEKFGQAYIAGLCQEILTSYEIEISRDTVPRILAGRRGRSRNVKAICDCFETDWQDACITSDLLQSRDIDSLVQQIRSKVEFRFEYGHLTSSSQPQHQWVQNNFIEPDLVKVEFLPSEYPVGDPRALLESEDSRDDDFDRLGVRLLRGQKTTSRKALDDHKNLFVYGEPGSGKSSYLQWVALKCFEGIVLQDYVPIFLEIRRFTTTNCAGTLLTFFEEMFERWGFSAGETRRVLESGRAVFIFDGLDETLTSERTRIESMIEALLRDYDKCRYIFSSRLAMSFPYFGGFQKVILAPLRPRQHIPEFVKRWFTQSGKQPEMATLMLEKLRSQGYQGIRELARRPVLLKLLCIVFEVEGDFPTRRGAVFESGISQLTRTTTDLETHIPSIPRLQDHHIYNILCRVASYFFINLKAQILFTTRDVERIIQDYFSEVHGIHRDSVPGDIILQGIEQSNGLLVRWSQDFCAFSHLTYQEFFTAAHLVNTSAYTDVYDHLYDSRWHFVAGLVAELIPQEVSWDFFLGFKQTIDSQISRDVKLREFLENLNRAATFSAYSVNGERSHLQTYIRAWYFAYALHDTGQVTNLGNLYTYFDLPDFEFATSMITGEILEGHEHLYKAYHCLLKKEPSLQKVISLFKKLKTFLENNPQKTEVLEGWLVQLKKEQAELADEWWKQKRMAWAKRVAIFMQGLGLPNIFELTSEQAKQLRAYYDVTKLLSSCMNRSYLDDQQRKQLANSMLLLTMLPPDDSL</sequence>
<evidence type="ECO:0000259" key="1">
    <source>
        <dbReference type="PROSITE" id="PS50837"/>
    </source>
</evidence>
<feature type="domain" description="NACHT" evidence="1">
    <location>
        <begin position="183"/>
        <end position="300"/>
    </location>
</feature>
<protein>
    <submittedName>
        <fullName evidence="2">NACHT domain-containing protein</fullName>
    </submittedName>
</protein>
<reference evidence="2" key="1">
    <citation type="submission" date="2020-10" db="EMBL/GenBank/DDBJ databases">
        <authorList>
            <person name="Castelo-Branco R."/>
            <person name="Eusebio N."/>
            <person name="Adriana R."/>
            <person name="Vieira A."/>
            <person name="Brugerolle De Fraissinette N."/>
            <person name="Rezende De Castro R."/>
            <person name="Schneider M.P."/>
            <person name="Vasconcelos V."/>
            <person name="Leao P.N."/>
        </authorList>
    </citation>
    <scope>NUCLEOTIDE SEQUENCE</scope>
    <source>
        <strain evidence="2">LEGE 11479</strain>
    </source>
</reference>
<name>A0A928WXU9_LEPEC</name>
<dbReference type="InterPro" id="IPR027417">
    <property type="entry name" value="P-loop_NTPase"/>
</dbReference>
<dbReference type="EMBL" id="JADEXP010000005">
    <property type="protein sequence ID" value="MBE9065332.1"/>
    <property type="molecule type" value="Genomic_DNA"/>
</dbReference>
<evidence type="ECO:0000313" key="2">
    <source>
        <dbReference type="EMBL" id="MBE9065332.1"/>
    </source>
</evidence>
<dbReference type="Proteomes" id="UP000615026">
    <property type="component" value="Unassembled WGS sequence"/>
</dbReference>
<dbReference type="InterPro" id="IPR007111">
    <property type="entry name" value="NACHT_NTPase"/>
</dbReference>
<dbReference type="RefSeq" id="WP_193990198.1">
    <property type="nucleotide sequence ID" value="NZ_JADEXP010000005.1"/>
</dbReference>
<dbReference type="InterPro" id="IPR054501">
    <property type="entry name" value="NCH2"/>
</dbReference>
<dbReference type="Pfam" id="PF05729">
    <property type="entry name" value="NACHT"/>
    <property type="match status" value="1"/>
</dbReference>
<comment type="caution">
    <text evidence="2">The sequence shown here is derived from an EMBL/GenBank/DDBJ whole genome shotgun (WGS) entry which is preliminary data.</text>
</comment>
<evidence type="ECO:0000313" key="3">
    <source>
        <dbReference type="Proteomes" id="UP000615026"/>
    </source>
</evidence>
<dbReference type="PROSITE" id="PS50837">
    <property type="entry name" value="NACHT"/>
    <property type="match status" value="1"/>
</dbReference>
<dbReference type="PANTHER" id="PTHR46844:SF1">
    <property type="entry name" value="SLR5058 PROTEIN"/>
    <property type="match status" value="1"/>
</dbReference>
<dbReference type="SUPFAM" id="SSF52540">
    <property type="entry name" value="P-loop containing nucleoside triphosphate hydrolases"/>
    <property type="match status" value="1"/>
</dbReference>